<name>A0A0W8F9K8_9ZZZZ</name>
<dbReference type="InterPro" id="IPR029039">
    <property type="entry name" value="Flavoprotein-like_sf"/>
</dbReference>
<feature type="domain" description="NADPH-dependent FMN reductase-like" evidence="3">
    <location>
        <begin position="1"/>
        <end position="121"/>
    </location>
</feature>
<organism evidence="4">
    <name type="scientific">hydrocarbon metagenome</name>
    <dbReference type="NCBI Taxonomy" id="938273"/>
    <lineage>
        <taxon>unclassified sequences</taxon>
        <taxon>metagenomes</taxon>
        <taxon>ecological metagenomes</taxon>
    </lineage>
</organism>
<reference evidence="4" key="1">
    <citation type="journal article" date="2015" name="Proc. Natl. Acad. Sci. U.S.A.">
        <title>Networks of energetic and metabolic interactions define dynamics in microbial communities.</title>
        <authorList>
            <person name="Embree M."/>
            <person name="Liu J.K."/>
            <person name="Al-Bassam M.M."/>
            <person name="Zengler K."/>
        </authorList>
    </citation>
    <scope>NUCLEOTIDE SEQUENCE</scope>
</reference>
<dbReference type="Gene3D" id="3.40.50.360">
    <property type="match status" value="1"/>
</dbReference>
<dbReference type="AlphaFoldDB" id="A0A0W8F9K8"/>
<dbReference type="InterPro" id="IPR005025">
    <property type="entry name" value="FMN_Rdtase-like_dom"/>
</dbReference>
<sequence>MKAIGIVGSPRKNGNTDILVSRVLEGAREAGLDTSKYLLNEMKYSGCQACEYCKSHDHCRLDDDVTKLLEEMKEADAVVFGSPIYFSLFSGQFKLMEDRMYSLIDAAFVPRLRPGKKAIIVTSQADAEVENYARAADDFALALKMLGFEVADIIRMVDGITPDAVLAKGELLDMARSAGAALGGR</sequence>
<keyword evidence="2" id="KW-0288">FMN</keyword>
<dbReference type="PANTHER" id="PTHR43278:SF2">
    <property type="entry name" value="IRON-SULFUR FLAVOPROTEIN"/>
    <property type="match status" value="1"/>
</dbReference>
<dbReference type="InterPro" id="IPR051796">
    <property type="entry name" value="ISF_SsuE-like"/>
</dbReference>
<evidence type="ECO:0000256" key="2">
    <source>
        <dbReference type="ARBA" id="ARBA00022643"/>
    </source>
</evidence>
<evidence type="ECO:0000256" key="1">
    <source>
        <dbReference type="ARBA" id="ARBA00022630"/>
    </source>
</evidence>
<gene>
    <name evidence="4" type="ORF">ASZ90_012720</name>
</gene>
<evidence type="ECO:0000259" key="3">
    <source>
        <dbReference type="Pfam" id="PF03358"/>
    </source>
</evidence>
<dbReference type="PANTHER" id="PTHR43278">
    <property type="entry name" value="NAD(P)H-DEPENDENT FMN-CONTAINING OXIDOREDUCTASE YWQN-RELATED"/>
    <property type="match status" value="1"/>
</dbReference>
<keyword evidence="1" id="KW-0285">Flavoprotein</keyword>
<dbReference type="GO" id="GO:0016491">
    <property type="term" value="F:oxidoreductase activity"/>
    <property type="evidence" value="ECO:0007669"/>
    <property type="project" value="InterPro"/>
</dbReference>
<dbReference type="Pfam" id="PF03358">
    <property type="entry name" value="FMN_red"/>
    <property type="match status" value="1"/>
</dbReference>
<accession>A0A0W8F9K8</accession>
<dbReference type="SUPFAM" id="SSF52218">
    <property type="entry name" value="Flavoproteins"/>
    <property type="match status" value="1"/>
</dbReference>
<proteinExistence type="predicted"/>
<evidence type="ECO:0000313" key="4">
    <source>
        <dbReference type="EMBL" id="KUG17599.1"/>
    </source>
</evidence>
<comment type="caution">
    <text evidence="4">The sequence shown here is derived from an EMBL/GenBank/DDBJ whole genome shotgun (WGS) entry which is preliminary data.</text>
</comment>
<protein>
    <submittedName>
        <fullName evidence="4">Iron-sulfur flavoprotein</fullName>
    </submittedName>
</protein>
<dbReference type="EMBL" id="LNQE01001432">
    <property type="protein sequence ID" value="KUG17599.1"/>
    <property type="molecule type" value="Genomic_DNA"/>
</dbReference>